<sequence length="166" mass="17241">MELLRSRKAGYILVALATAGLVTTAGFGLINALTAPSATPPAATSESLPPAPELSVLGNEPDGVSYTDLGERCSAAECYRAVALSSDEFDGEQTIETVYNHLLSQGWGRMLPQGETDPDQVALADSAMTNGSFVVRGNTEPFTEDSTAGLVIVHAQIDVPSTAPTS</sequence>
<feature type="region of interest" description="Disordered" evidence="1">
    <location>
        <begin position="38"/>
        <end position="60"/>
    </location>
</feature>
<organism evidence="3 4">
    <name type="scientific">Salinactinospora qingdaonensis</name>
    <dbReference type="NCBI Taxonomy" id="702744"/>
    <lineage>
        <taxon>Bacteria</taxon>
        <taxon>Bacillati</taxon>
        <taxon>Actinomycetota</taxon>
        <taxon>Actinomycetes</taxon>
        <taxon>Streptosporangiales</taxon>
        <taxon>Nocardiopsidaceae</taxon>
        <taxon>Salinactinospora</taxon>
    </lineage>
</organism>
<keyword evidence="2" id="KW-0812">Transmembrane</keyword>
<proteinExistence type="predicted"/>
<keyword evidence="4" id="KW-1185">Reference proteome</keyword>
<evidence type="ECO:0000256" key="1">
    <source>
        <dbReference type="SAM" id="MobiDB-lite"/>
    </source>
</evidence>
<keyword evidence="2" id="KW-1133">Transmembrane helix</keyword>
<protein>
    <submittedName>
        <fullName evidence="3">Uncharacterized protein</fullName>
    </submittedName>
</protein>
<dbReference type="EMBL" id="BAABDD010000003">
    <property type="protein sequence ID" value="GAA3730725.1"/>
    <property type="molecule type" value="Genomic_DNA"/>
</dbReference>
<evidence type="ECO:0000313" key="4">
    <source>
        <dbReference type="Proteomes" id="UP001500908"/>
    </source>
</evidence>
<feature type="transmembrane region" description="Helical" evidence="2">
    <location>
        <begin position="12"/>
        <end position="33"/>
    </location>
</feature>
<comment type="caution">
    <text evidence="3">The sequence shown here is derived from an EMBL/GenBank/DDBJ whole genome shotgun (WGS) entry which is preliminary data.</text>
</comment>
<accession>A0ABP7F3B9</accession>
<gene>
    <name evidence="3" type="ORF">GCM10022402_09240</name>
</gene>
<keyword evidence="2" id="KW-0472">Membrane</keyword>
<evidence type="ECO:0000313" key="3">
    <source>
        <dbReference type="EMBL" id="GAA3730725.1"/>
    </source>
</evidence>
<reference evidence="4" key="1">
    <citation type="journal article" date="2019" name="Int. J. Syst. Evol. Microbiol.">
        <title>The Global Catalogue of Microorganisms (GCM) 10K type strain sequencing project: providing services to taxonomists for standard genome sequencing and annotation.</title>
        <authorList>
            <consortium name="The Broad Institute Genomics Platform"/>
            <consortium name="The Broad Institute Genome Sequencing Center for Infectious Disease"/>
            <person name="Wu L."/>
            <person name="Ma J."/>
        </authorList>
    </citation>
    <scope>NUCLEOTIDE SEQUENCE [LARGE SCALE GENOMIC DNA]</scope>
    <source>
        <strain evidence="4">JCM 17137</strain>
    </source>
</reference>
<evidence type="ECO:0000256" key="2">
    <source>
        <dbReference type="SAM" id="Phobius"/>
    </source>
</evidence>
<name>A0ABP7F3B9_9ACTN</name>
<feature type="compositionally biased region" description="Low complexity" evidence="1">
    <location>
        <begin position="38"/>
        <end position="48"/>
    </location>
</feature>
<dbReference type="Proteomes" id="UP001500908">
    <property type="component" value="Unassembled WGS sequence"/>
</dbReference>